<gene>
    <name evidence="1" type="ORF">C5O25_08505</name>
</gene>
<organism evidence="1 2">
    <name type="scientific">Paramuribaculum intestinale</name>
    <dbReference type="NCBI Taxonomy" id="2094151"/>
    <lineage>
        <taxon>Bacteria</taxon>
        <taxon>Pseudomonadati</taxon>
        <taxon>Bacteroidota</taxon>
        <taxon>Bacteroidia</taxon>
        <taxon>Bacteroidales</taxon>
        <taxon>Muribaculaceae</taxon>
        <taxon>Paramuribaculum</taxon>
    </lineage>
</organism>
<proteinExistence type="predicted"/>
<evidence type="ECO:0000313" key="2">
    <source>
        <dbReference type="Proteomes" id="UP000244925"/>
    </source>
</evidence>
<evidence type="ECO:0000313" key="1">
    <source>
        <dbReference type="EMBL" id="PWB07097.1"/>
    </source>
</evidence>
<sequence length="287" mass="31891">MDCLRHRIVAFVAALSVTVMSSASEPETEILRPVTAAYTVEAGSAHIADTYLSPIRYSGWSVGFGYGRMQAMKFSPERWVMALDARIDAERSLNRVGNATMWYWEVEARWAMMRRVRPLSGLTIGFGIGPGFKAGCLYSQRNGNNPASAKVALTVDLTAYAAWNTRLGRLPVTVCYRPSVPLTGVFFSPDYGELYYEIYLGNHSGLARMAWWGNYFALDHRLTADLHFGNTSLRIGYSGQLLSTKASDITSRMLRHCAVIGVSGEWLSVSPSKKIPPKARMIHALYE</sequence>
<dbReference type="AlphaFoldDB" id="A0A2V1IWZ4"/>
<protein>
    <submittedName>
        <fullName evidence="1">DUF3316 domain-containing protein</fullName>
    </submittedName>
</protein>
<reference evidence="2" key="1">
    <citation type="submission" date="2018-02" db="EMBL/GenBank/DDBJ databases">
        <authorList>
            <person name="Clavel T."/>
            <person name="Strowig T."/>
        </authorList>
    </citation>
    <scope>NUCLEOTIDE SEQUENCE [LARGE SCALE GENOMIC DNA]</scope>
    <source>
        <strain evidence="2">DSM 100764</strain>
    </source>
</reference>
<name>A0A2V1IWZ4_9BACT</name>
<dbReference type="EMBL" id="PUBV01000016">
    <property type="protein sequence ID" value="PWB07097.1"/>
    <property type="molecule type" value="Genomic_DNA"/>
</dbReference>
<dbReference type="RefSeq" id="WP_107036315.1">
    <property type="nucleotide sequence ID" value="NZ_PUBV01000016.1"/>
</dbReference>
<keyword evidence="2" id="KW-1185">Reference proteome</keyword>
<dbReference type="Proteomes" id="UP000244925">
    <property type="component" value="Unassembled WGS sequence"/>
</dbReference>
<comment type="caution">
    <text evidence="1">The sequence shown here is derived from an EMBL/GenBank/DDBJ whole genome shotgun (WGS) entry which is preliminary data.</text>
</comment>
<accession>A0A2V1IWZ4</accession>